<dbReference type="EMBL" id="BGZK01000644">
    <property type="protein sequence ID" value="GBP54336.1"/>
    <property type="molecule type" value="Genomic_DNA"/>
</dbReference>
<keyword evidence="1" id="KW-0732">Signal</keyword>
<feature type="chain" id="PRO_5020021096" description="Single domain major allergen protein" evidence="1">
    <location>
        <begin position="17"/>
        <end position="208"/>
    </location>
</feature>
<dbReference type="OrthoDB" id="7882129at2759"/>
<dbReference type="Pfam" id="PF06757">
    <property type="entry name" value="Ins_allergen_rp"/>
    <property type="match status" value="1"/>
</dbReference>
<accession>A0A4C1WS66</accession>
<protein>
    <recommendedName>
        <fullName evidence="4">Single domain major allergen protein</fullName>
    </recommendedName>
</protein>
<sequence length="208" mass="24247">MKTALVFFALAAFGYGSPTPRKLFHEHFDDFMAIIIEEVGDEVQHITEHYMEFDDFLVSLDYLQTQNFKDLVNEMEHLPEFIAVVDFLENDNIDIHYFLDLFHETLDGVGDRKKRSQRHTISGTDFNSYIRDIIDLFPKDKLAALYDEKMEGDEEFKTAMENLYSDEWHATFNALVESEIFQKEVDTLAEKGIDFHLVIAEILAVFGQ</sequence>
<proteinExistence type="predicted"/>
<evidence type="ECO:0000256" key="1">
    <source>
        <dbReference type="SAM" id="SignalP"/>
    </source>
</evidence>
<dbReference type="AlphaFoldDB" id="A0A4C1WS66"/>
<dbReference type="PANTHER" id="PTHR21163:SF0">
    <property type="entry name" value="GH08205P-RELATED"/>
    <property type="match status" value="1"/>
</dbReference>
<dbReference type="InterPro" id="IPR010629">
    <property type="entry name" value="Ins_allergen"/>
</dbReference>
<organism evidence="2 3">
    <name type="scientific">Eumeta variegata</name>
    <name type="common">Bagworm moth</name>
    <name type="synonym">Eumeta japonica</name>
    <dbReference type="NCBI Taxonomy" id="151549"/>
    <lineage>
        <taxon>Eukaryota</taxon>
        <taxon>Metazoa</taxon>
        <taxon>Ecdysozoa</taxon>
        <taxon>Arthropoda</taxon>
        <taxon>Hexapoda</taxon>
        <taxon>Insecta</taxon>
        <taxon>Pterygota</taxon>
        <taxon>Neoptera</taxon>
        <taxon>Endopterygota</taxon>
        <taxon>Lepidoptera</taxon>
        <taxon>Glossata</taxon>
        <taxon>Ditrysia</taxon>
        <taxon>Tineoidea</taxon>
        <taxon>Psychidae</taxon>
        <taxon>Oiketicinae</taxon>
        <taxon>Eumeta</taxon>
    </lineage>
</organism>
<name>A0A4C1WS66_EUMVA</name>
<feature type="signal peptide" evidence="1">
    <location>
        <begin position="1"/>
        <end position="16"/>
    </location>
</feature>
<comment type="caution">
    <text evidence="2">The sequence shown here is derived from an EMBL/GenBank/DDBJ whole genome shotgun (WGS) entry which is preliminary data.</text>
</comment>
<dbReference type="Proteomes" id="UP000299102">
    <property type="component" value="Unassembled WGS sequence"/>
</dbReference>
<reference evidence="2 3" key="1">
    <citation type="journal article" date="2019" name="Commun. Biol.">
        <title>The bagworm genome reveals a unique fibroin gene that provides high tensile strength.</title>
        <authorList>
            <person name="Kono N."/>
            <person name="Nakamura H."/>
            <person name="Ohtoshi R."/>
            <person name="Tomita M."/>
            <person name="Numata K."/>
            <person name="Arakawa K."/>
        </authorList>
    </citation>
    <scope>NUCLEOTIDE SEQUENCE [LARGE SCALE GENOMIC DNA]</scope>
</reference>
<gene>
    <name evidence="2" type="ORF">EVAR_38570_1</name>
</gene>
<evidence type="ECO:0008006" key="4">
    <source>
        <dbReference type="Google" id="ProtNLM"/>
    </source>
</evidence>
<evidence type="ECO:0000313" key="2">
    <source>
        <dbReference type="EMBL" id="GBP54336.1"/>
    </source>
</evidence>
<evidence type="ECO:0000313" key="3">
    <source>
        <dbReference type="Proteomes" id="UP000299102"/>
    </source>
</evidence>
<keyword evidence="3" id="KW-1185">Reference proteome</keyword>
<dbReference type="PANTHER" id="PTHR21163">
    <property type="entry name" value="PROTEIN G12"/>
    <property type="match status" value="1"/>
</dbReference>